<evidence type="ECO:0000313" key="4">
    <source>
        <dbReference type="Proteomes" id="UP000196293"/>
    </source>
</evidence>
<protein>
    <submittedName>
        <fullName evidence="2">Uncharacterized protein</fullName>
    </submittedName>
</protein>
<dbReference type="Proteomes" id="UP000196293">
    <property type="component" value="Unassembled WGS sequence"/>
</dbReference>
<reference evidence="3 4" key="1">
    <citation type="submission" date="2017-04" db="EMBL/GenBank/DDBJ databases">
        <title>Function of individual gut microbiota members based on whole genome sequencing of pure cultures obtained from chicken caecum.</title>
        <authorList>
            <person name="Medvecky M."/>
            <person name="Cejkova D."/>
            <person name="Polansky O."/>
            <person name="Karasova D."/>
            <person name="Kubasova T."/>
            <person name="Cizek A."/>
            <person name="Rychlik I."/>
        </authorList>
    </citation>
    <scope>NUCLEOTIDE SEQUENCE [LARGE SCALE GENOMIC DNA]</scope>
    <source>
        <strain evidence="3">An101</strain>
        <strain evidence="4">An115</strain>
    </source>
</reference>
<name>A0A1Y4W071_9LACO</name>
<evidence type="ECO:0000313" key="2">
    <source>
        <dbReference type="EMBL" id="OUQ74774.1"/>
    </source>
</evidence>
<gene>
    <name evidence="2" type="ORF">B5E44_08835</name>
    <name evidence="1" type="ORF">B5E59_09005</name>
</gene>
<comment type="caution">
    <text evidence="2">The sequence shown here is derived from an EMBL/GenBank/DDBJ whole genome shotgun (WGS) entry which is preliminary data.</text>
</comment>
<dbReference type="EMBL" id="NFLS01000032">
    <property type="protein sequence ID" value="OUQ55061.1"/>
    <property type="molecule type" value="Genomic_DNA"/>
</dbReference>
<keyword evidence="4" id="KW-1185">Reference proteome</keyword>
<accession>A0A1Y4W071</accession>
<evidence type="ECO:0000313" key="3">
    <source>
        <dbReference type="Proteomes" id="UP000195859"/>
    </source>
</evidence>
<dbReference type="EMBL" id="NFLZ01000029">
    <property type="protein sequence ID" value="OUQ74774.1"/>
    <property type="molecule type" value="Genomic_DNA"/>
</dbReference>
<sequence>MLKSARKKLQHHKIIRASKDIATAALWLDYAEEAIINGKFPSPIDQVNVSEAYVLRNKIGEDGLSEAEILQELNLLEEKATIIKEKANTKNVNYNKLSCEVKSILSAKFVKAMG</sequence>
<dbReference type="Proteomes" id="UP000195859">
    <property type="component" value="Unassembled WGS sequence"/>
</dbReference>
<evidence type="ECO:0000313" key="1">
    <source>
        <dbReference type="EMBL" id="OUQ55061.1"/>
    </source>
</evidence>
<dbReference type="AlphaFoldDB" id="A0A1Y4W071"/>
<dbReference type="RefSeq" id="WP_087176785.1">
    <property type="nucleotide sequence ID" value="NZ_NFLS01000032.1"/>
</dbReference>
<proteinExistence type="predicted"/>
<organism evidence="2 3">
    <name type="scientific">Lactobacillus gallinarum</name>
    <dbReference type="NCBI Taxonomy" id="52242"/>
    <lineage>
        <taxon>Bacteria</taxon>
        <taxon>Bacillati</taxon>
        <taxon>Bacillota</taxon>
        <taxon>Bacilli</taxon>
        <taxon>Lactobacillales</taxon>
        <taxon>Lactobacillaceae</taxon>
        <taxon>Lactobacillus</taxon>
    </lineage>
</organism>
<reference evidence="2" key="2">
    <citation type="journal article" date="2018" name="BMC Genomics">
        <title>Whole genome sequencing and function prediction of 133 gut anaerobes isolated from chicken caecum in pure cultures.</title>
        <authorList>
            <person name="Medvecky M."/>
            <person name="Cejkova D."/>
            <person name="Polansky O."/>
            <person name="Karasova D."/>
            <person name="Kubasova T."/>
            <person name="Cizek A."/>
            <person name="Rychlik I."/>
        </authorList>
    </citation>
    <scope>NUCLEOTIDE SEQUENCE</scope>
    <source>
        <strain evidence="2">An101</strain>
        <strain evidence="1">An115</strain>
    </source>
</reference>